<dbReference type="PANTHER" id="PTHR38011">
    <property type="entry name" value="DIHYDROFOLATE REDUCTASE FAMILY PROTEIN (AFU_ORTHOLOGUE AFUA_8G06820)"/>
    <property type="match status" value="1"/>
</dbReference>
<dbReference type="InterPro" id="IPR050765">
    <property type="entry name" value="Riboflavin_Biosynth_HTPR"/>
</dbReference>
<evidence type="ECO:0000313" key="2">
    <source>
        <dbReference type="EMBL" id="NIK59598.1"/>
    </source>
</evidence>
<comment type="caution">
    <text evidence="2">The sequence shown here is derived from an EMBL/GenBank/DDBJ whole genome shotgun (WGS) entry which is preliminary data.</text>
</comment>
<evidence type="ECO:0000259" key="1">
    <source>
        <dbReference type="Pfam" id="PF01872"/>
    </source>
</evidence>
<dbReference type="PANTHER" id="PTHR38011:SF11">
    <property type="entry name" value="2,5-DIAMINO-6-RIBOSYLAMINO-4(3H)-PYRIMIDINONE 5'-PHOSPHATE REDUCTASE"/>
    <property type="match status" value="1"/>
</dbReference>
<dbReference type="AlphaFoldDB" id="A0A7X6A370"/>
<keyword evidence="3" id="KW-1185">Reference proteome</keyword>
<sequence>MTPSTTGKVLLHFVMSLDGYIADTSGDPLGWSEGVTFSDGIVQKYAAQTGAILGGRKGWDAYPDPRAPYGGAMGGPVFILTHHPDDAEQLEGVTFLDCDVAEAARVALEAADGKNVEVFSASIGSQLLERGLVDEIHLHIVPTLLGGGVRLFEGTGGVPIHLKPLDGSAATAIDVEFAPVRLV</sequence>
<dbReference type="RefSeq" id="WP_167211645.1">
    <property type="nucleotide sequence ID" value="NZ_JAASRO010000001.1"/>
</dbReference>
<dbReference type="GO" id="GO:0008703">
    <property type="term" value="F:5-amino-6-(5-phosphoribosylamino)uracil reductase activity"/>
    <property type="evidence" value="ECO:0007669"/>
    <property type="project" value="InterPro"/>
</dbReference>
<dbReference type="SUPFAM" id="SSF53597">
    <property type="entry name" value="Dihydrofolate reductase-like"/>
    <property type="match status" value="1"/>
</dbReference>
<dbReference type="Pfam" id="PF01872">
    <property type="entry name" value="RibD_C"/>
    <property type="match status" value="1"/>
</dbReference>
<proteinExistence type="predicted"/>
<gene>
    <name evidence="2" type="ORF">BJY22_005315</name>
</gene>
<dbReference type="InterPro" id="IPR002734">
    <property type="entry name" value="RibDG_C"/>
</dbReference>
<reference evidence="2 3" key="1">
    <citation type="submission" date="2020-03" db="EMBL/GenBank/DDBJ databases">
        <title>Sequencing the genomes of 1000 actinobacteria strains.</title>
        <authorList>
            <person name="Klenk H.-P."/>
        </authorList>
    </citation>
    <scope>NUCLEOTIDE SEQUENCE [LARGE SCALE GENOMIC DNA]</scope>
    <source>
        <strain evidence="2 3">DSM 45490</strain>
    </source>
</reference>
<accession>A0A7X6A370</accession>
<organism evidence="2 3">
    <name type="scientific">Kribbella shirazensis</name>
    <dbReference type="NCBI Taxonomy" id="1105143"/>
    <lineage>
        <taxon>Bacteria</taxon>
        <taxon>Bacillati</taxon>
        <taxon>Actinomycetota</taxon>
        <taxon>Actinomycetes</taxon>
        <taxon>Propionibacteriales</taxon>
        <taxon>Kribbellaceae</taxon>
        <taxon>Kribbella</taxon>
    </lineage>
</organism>
<name>A0A7X6A370_9ACTN</name>
<dbReference type="Proteomes" id="UP000555407">
    <property type="component" value="Unassembled WGS sequence"/>
</dbReference>
<dbReference type="GO" id="GO:0009231">
    <property type="term" value="P:riboflavin biosynthetic process"/>
    <property type="evidence" value="ECO:0007669"/>
    <property type="project" value="InterPro"/>
</dbReference>
<protein>
    <submittedName>
        <fullName evidence="2">Dihydrofolate reductase</fullName>
    </submittedName>
</protein>
<evidence type="ECO:0000313" key="3">
    <source>
        <dbReference type="Proteomes" id="UP000555407"/>
    </source>
</evidence>
<dbReference type="InterPro" id="IPR024072">
    <property type="entry name" value="DHFR-like_dom_sf"/>
</dbReference>
<dbReference type="Gene3D" id="3.40.430.10">
    <property type="entry name" value="Dihydrofolate Reductase, subunit A"/>
    <property type="match status" value="1"/>
</dbReference>
<feature type="domain" description="Bacterial bifunctional deaminase-reductase C-terminal" evidence="1">
    <location>
        <begin position="76"/>
        <end position="158"/>
    </location>
</feature>
<dbReference type="EMBL" id="JAASRO010000001">
    <property type="protein sequence ID" value="NIK59598.1"/>
    <property type="molecule type" value="Genomic_DNA"/>
</dbReference>